<evidence type="ECO:0000256" key="4">
    <source>
        <dbReference type="ARBA" id="ARBA00034247"/>
    </source>
</evidence>
<dbReference type="SUPFAM" id="SSF55781">
    <property type="entry name" value="GAF domain-like"/>
    <property type="match status" value="1"/>
</dbReference>
<dbReference type="OrthoDB" id="9812358at2"/>
<accession>A0A562QFL5</accession>
<dbReference type="GO" id="GO:0052621">
    <property type="term" value="F:diguanylate cyclase activity"/>
    <property type="evidence" value="ECO:0007669"/>
    <property type="project" value="UniProtKB-EC"/>
</dbReference>
<evidence type="ECO:0000313" key="6">
    <source>
        <dbReference type="EMBL" id="TWI54826.1"/>
    </source>
</evidence>
<feature type="domain" description="GGDEF" evidence="5">
    <location>
        <begin position="212"/>
        <end position="344"/>
    </location>
</feature>
<dbReference type="InterPro" id="IPR000160">
    <property type="entry name" value="GGDEF_dom"/>
</dbReference>
<dbReference type="InterPro" id="IPR003018">
    <property type="entry name" value="GAF"/>
</dbReference>
<dbReference type="PANTHER" id="PTHR45138">
    <property type="entry name" value="REGULATORY COMPONENTS OF SENSORY TRANSDUCTION SYSTEM"/>
    <property type="match status" value="1"/>
</dbReference>
<protein>
    <recommendedName>
        <fullName evidence="3">diguanylate cyclase</fullName>
        <ecNumber evidence="3">2.7.7.65</ecNumber>
    </recommendedName>
</protein>
<dbReference type="NCBIfam" id="TIGR00254">
    <property type="entry name" value="GGDEF"/>
    <property type="match status" value="1"/>
</dbReference>
<dbReference type="InterPro" id="IPR029787">
    <property type="entry name" value="Nucleotide_cyclase"/>
</dbReference>
<dbReference type="InterPro" id="IPR050469">
    <property type="entry name" value="Diguanylate_Cyclase"/>
</dbReference>
<evidence type="ECO:0000256" key="1">
    <source>
        <dbReference type="ARBA" id="ARBA00001946"/>
    </source>
</evidence>
<organism evidence="6 7">
    <name type="scientific">Pseudomonas duriflava</name>
    <dbReference type="NCBI Taxonomy" id="459528"/>
    <lineage>
        <taxon>Bacteria</taxon>
        <taxon>Pseudomonadati</taxon>
        <taxon>Pseudomonadota</taxon>
        <taxon>Gammaproteobacteria</taxon>
        <taxon>Pseudomonadales</taxon>
        <taxon>Pseudomonadaceae</taxon>
        <taxon>Pseudomonas</taxon>
    </lineage>
</organism>
<evidence type="ECO:0000256" key="2">
    <source>
        <dbReference type="ARBA" id="ARBA00004533"/>
    </source>
</evidence>
<dbReference type="EC" id="2.7.7.65" evidence="3"/>
<gene>
    <name evidence="6" type="ORF">IQ22_01729</name>
</gene>
<dbReference type="CDD" id="cd01949">
    <property type="entry name" value="GGDEF"/>
    <property type="match status" value="1"/>
</dbReference>
<dbReference type="Gene3D" id="3.30.450.40">
    <property type="match status" value="1"/>
</dbReference>
<dbReference type="SMART" id="SM00065">
    <property type="entry name" value="GAF"/>
    <property type="match status" value="1"/>
</dbReference>
<reference evidence="6 7" key="1">
    <citation type="journal article" date="2015" name="Stand. Genomic Sci.">
        <title>Genomic Encyclopedia of Bacterial and Archaeal Type Strains, Phase III: the genomes of soil and plant-associated and newly described type strains.</title>
        <authorList>
            <person name="Whitman W.B."/>
            <person name="Woyke T."/>
            <person name="Klenk H.P."/>
            <person name="Zhou Y."/>
            <person name="Lilburn T.G."/>
            <person name="Beck B.J."/>
            <person name="De Vos P."/>
            <person name="Vandamme P."/>
            <person name="Eisen J.A."/>
            <person name="Garrity G."/>
            <person name="Hugenholtz P."/>
            <person name="Kyrpides N.C."/>
        </authorList>
    </citation>
    <scope>NUCLEOTIDE SEQUENCE [LARGE SCALE GENOMIC DNA]</scope>
    <source>
        <strain evidence="6 7">CGMCC 1.6858</strain>
    </source>
</reference>
<keyword evidence="7" id="KW-1185">Reference proteome</keyword>
<comment type="cofactor">
    <cofactor evidence="1">
        <name>Mg(2+)</name>
        <dbReference type="ChEBI" id="CHEBI:18420"/>
    </cofactor>
</comment>
<dbReference type="Proteomes" id="UP000316905">
    <property type="component" value="Unassembled WGS sequence"/>
</dbReference>
<dbReference type="InterPro" id="IPR029016">
    <property type="entry name" value="GAF-like_dom_sf"/>
</dbReference>
<evidence type="ECO:0000256" key="3">
    <source>
        <dbReference type="ARBA" id="ARBA00012528"/>
    </source>
</evidence>
<dbReference type="InterPro" id="IPR043128">
    <property type="entry name" value="Rev_trsase/Diguanyl_cyclase"/>
</dbReference>
<evidence type="ECO:0000313" key="7">
    <source>
        <dbReference type="Proteomes" id="UP000316905"/>
    </source>
</evidence>
<dbReference type="GO" id="GO:0005886">
    <property type="term" value="C:plasma membrane"/>
    <property type="evidence" value="ECO:0007669"/>
    <property type="project" value="UniProtKB-SubCell"/>
</dbReference>
<dbReference type="SUPFAM" id="SSF55073">
    <property type="entry name" value="Nucleotide cyclase"/>
    <property type="match status" value="1"/>
</dbReference>
<name>A0A562QFL5_9PSED</name>
<dbReference type="FunFam" id="3.30.70.270:FF:000001">
    <property type="entry name" value="Diguanylate cyclase domain protein"/>
    <property type="match status" value="1"/>
</dbReference>
<proteinExistence type="predicted"/>
<dbReference type="PANTHER" id="PTHR45138:SF9">
    <property type="entry name" value="DIGUANYLATE CYCLASE DGCM-RELATED"/>
    <property type="match status" value="1"/>
</dbReference>
<dbReference type="Pfam" id="PF01590">
    <property type="entry name" value="GAF"/>
    <property type="match status" value="1"/>
</dbReference>
<comment type="caution">
    <text evidence="6">The sequence shown here is derived from an EMBL/GenBank/DDBJ whole genome shotgun (WGS) entry which is preliminary data.</text>
</comment>
<comment type="subcellular location">
    <subcellularLocation>
        <location evidence="2">Cell inner membrane</location>
    </subcellularLocation>
</comment>
<dbReference type="AlphaFoldDB" id="A0A562QFL5"/>
<comment type="catalytic activity">
    <reaction evidence="4">
        <text>2 GTP = 3',3'-c-di-GMP + 2 diphosphate</text>
        <dbReference type="Rhea" id="RHEA:24898"/>
        <dbReference type="ChEBI" id="CHEBI:33019"/>
        <dbReference type="ChEBI" id="CHEBI:37565"/>
        <dbReference type="ChEBI" id="CHEBI:58805"/>
        <dbReference type="EC" id="2.7.7.65"/>
    </reaction>
</comment>
<dbReference type="RefSeq" id="WP_145140726.1">
    <property type="nucleotide sequence ID" value="NZ_VLKY01000005.1"/>
</dbReference>
<evidence type="ECO:0000259" key="5">
    <source>
        <dbReference type="PROSITE" id="PS50887"/>
    </source>
</evidence>
<dbReference type="Gene3D" id="3.30.70.270">
    <property type="match status" value="1"/>
</dbReference>
<sequence length="346" mass="38824">MYAIPLHPHEHERLQALEELELLDTPRDPYMDSLVRIARDLFKVERALISLIDYDKQCVKAQAGEPFSATSRSASFCAYALLDPHKALVISDARLDERFSSNPLVIAPPYIRFYAGHPLIASSGLPIGTLCLLHSQPRQLSDEERYRLQDLAQLIEGHLKLRSLTEQTRYLREAIHRERRKALLDPLTQLWNRAALEHFYPVEQAAARRDQEQIGILFIDLDRFKSINDRYGHATGDEVLVETAGRIASSLRPHDVLMRFGGEEFVVIARVKTASQLKSVAERIRVAVASEPYPTTQGAITVTTSVGGTEGSPDEAVELLLSRADTALYQAKHEGRNRVVLTTALG</sequence>
<dbReference type="Pfam" id="PF00990">
    <property type="entry name" value="GGDEF"/>
    <property type="match status" value="1"/>
</dbReference>
<dbReference type="SMART" id="SM00267">
    <property type="entry name" value="GGDEF"/>
    <property type="match status" value="1"/>
</dbReference>
<dbReference type="PROSITE" id="PS50887">
    <property type="entry name" value="GGDEF"/>
    <property type="match status" value="1"/>
</dbReference>
<dbReference type="EMBL" id="VLKY01000005">
    <property type="protein sequence ID" value="TWI54826.1"/>
    <property type="molecule type" value="Genomic_DNA"/>
</dbReference>